<keyword evidence="2" id="KW-1185">Reference proteome</keyword>
<reference evidence="2" key="1">
    <citation type="journal article" date="2019" name="Int. J. Syst. Evol. Microbiol.">
        <title>The Global Catalogue of Microorganisms (GCM) 10K type strain sequencing project: providing services to taxonomists for standard genome sequencing and annotation.</title>
        <authorList>
            <consortium name="The Broad Institute Genomics Platform"/>
            <consortium name="The Broad Institute Genome Sequencing Center for Infectious Disease"/>
            <person name="Wu L."/>
            <person name="Ma J."/>
        </authorList>
    </citation>
    <scope>NUCLEOTIDE SEQUENCE [LARGE SCALE GENOMIC DNA]</scope>
    <source>
        <strain evidence="2">CGMCC 1.15103</strain>
    </source>
</reference>
<proteinExistence type="predicted"/>
<comment type="caution">
    <text evidence="1">The sequence shown here is derived from an EMBL/GenBank/DDBJ whole genome shotgun (WGS) entry which is preliminary data.</text>
</comment>
<evidence type="ECO:0000313" key="2">
    <source>
        <dbReference type="Proteomes" id="UP000602004"/>
    </source>
</evidence>
<accession>A0ABQ1N8G0</accession>
<organism evidence="1 2">
    <name type="scientific">Paraburkholderia caffeinilytica</name>
    <dbReference type="NCBI Taxonomy" id="1761016"/>
    <lineage>
        <taxon>Bacteria</taxon>
        <taxon>Pseudomonadati</taxon>
        <taxon>Pseudomonadota</taxon>
        <taxon>Betaproteobacteria</taxon>
        <taxon>Burkholderiales</taxon>
        <taxon>Burkholderiaceae</taxon>
        <taxon>Paraburkholderia</taxon>
    </lineage>
</organism>
<evidence type="ECO:0000313" key="1">
    <source>
        <dbReference type="EMBL" id="GGC59668.1"/>
    </source>
</evidence>
<name>A0ABQ1N8G0_9BURK</name>
<sequence>MHGQKTHVERGERGMRHDEVGTELAHHAIQVQQFAHPAVASAREQAGDTRGFQLCANADEIVLLGKQRRNADLMAAALMLNRETLYEYLCPG</sequence>
<dbReference type="EMBL" id="BMHL01000011">
    <property type="protein sequence ID" value="GGC59668.1"/>
    <property type="molecule type" value="Genomic_DNA"/>
</dbReference>
<protein>
    <submittedName>
        <fullName evidence="1">Uncharacterized protein</fullName>
    </submittedName>
</protein>
<gene>
    <name evidence="1" type="ORF">GCM10011400_54320</name>
</gene>
<dbReference type="Proteomes" id="UP000602004">
    <property type="component" value="Unassembled WGS sequence"/>
</dbReference>